<dbReference type="InterPro" id="IPR011335">
    <property type="entry name" value="Restrct_endonuc-II-like"/>
</dbReference>
<reference evidence="2" key="1">
    <citation type="submission" date="2021-04" db="EMBL/GenBank/DDBJ databases">
        <title>Biosynthetic gene clusters of Dactylosporangioum roseum.</title>
        <authorList>
            <person name="Hartkoorn R.C."/>
            <person name="Beaudoing E."/>
            <person name="Hot D."/>
            <person name="Moureu S."/>
        </authorList>
    </citation>
    <scope>NUCLEOTIDE SEQUENCE</scope>
    <source>
        <strain evidence="2">NRRL B-16295</strain>
    </source>
</reference>
<dbReference type="InterPro" id="IPR008538">
    <property type="entry name" value="Uma2"/>
</dbReference>
<keyword evidence="3" id="KW-1185">Reference proteome</keyword>
<dbReference type="GO" id="GO:0004519">
    <property type="term" value="F:endonuclease activity"/>
    <property type="evidence" value="ECO:0007669"/>
    <property type="project" value="UniProtKB-KW"/>
</dbReference>
<dbReference type="SUPFAM" id="SSF52980">
    <property type="entry name" value="Restriction endonuclease-like"/>
    <property type="match status" value="1"/>
</dbReference>
<evidence type="ECO:0000313" key="2">
    <source>
        <dbReference type="EMBL" id="UWZ37968.1"/>
    </source>
</evidence>
<dbReference type="CDD" id="cd06260">
    <property type="entry name" value="DUF820-like"/>
    <property type="match status" value="1"/>
</dbReference>
<gene>
    <name evidence="2" type="ORF">Drose_06760</name>
</gene>
<proteinExistence type="predicted"/>
<evidence type="ECO:0000259" key="1">
    <source>
        <dbReference type="Pfam" id="PF05685"/>
    </source>
</evidence>
<name>A0ABY5ZB89_9ACTN</name>
<dbReference type="InterPro" id="IPR012296">
    <property type="entry name" value="Nuclease_put_TT1808"/>
</dbReference>
<dbReference type="PANTHER" id="PTHR34107">
    <property type="entry name" value="SLL0198 PROTEIN-RELATED"/>
    <property type="match status" value="1"/>
</dbReference>
<organism evidence="2 3">
    <name type="scientific">Dactylosporangium roseum</name>
    <dbReference type="NCBI Taxonomy" id="47989"/>
    <lineage>
        <taxon>Bacteria</taxon>
        <taxon>Bacillati</taxon>
        <taxon>Actinomycetota</taxon>
        <taxon>Actinomycetes</taxon>
        <taxon>Micromonosporales</taxon>
        <taxon>Micromonosporaceae</taxon>
        <taxon>Dactylosporangium</taxon>
    </lineage>
</organism>
<dbReference type="EMBL" id="CP073721">
    <property type="protein sequence ID" value="UWZ37968.1"/>
    <property type="molecule type" value="Genomic_DNA"/>
</dbReference>
<sequence>MSMALPINHSGPWSEEDYFALGETPDRIELIDGGLVASPAASKPHHDVSFLLTAALRPKARAVGLRAYEAINIRLAPGRIVIPDVVVADTSRFGAVTDASDVALICEIVSPGNASADRVQKMRYYAAARIEWYLLVEPEPSEQESVTLRLYRLDDEHYVEHAVAKGGETLVSDVPFPFRLDTDGLLD</sequence>
<feature type="domain" description="Putative restriction endonuclease" evidence="1">
    <location>
        <begin position="16"/>
        <end position="177"/>
    </location>
</feature>
<evidence type="ECO:0000313" key="3">
    <source>
        <dbReference type="Proteomes" id="UP001058271"/>
    </source>
</evidence>
<dbReference type="RefSeq" id="WP_260727333.1">
    <property type="nucleotide sequence ID" value="NZ_BAAABS010000033.1"/>
</dbReference>
<dbReference type="PANTHER" id="PTHR34107:SF4">
    <property type="entry name" value="SLL1222 PROTEIN"/>
    <property type="match status" value="1"/>
</dbReference>
<keyword evidence="2" id="KW-0540">Nuclease</keyword>
<dbReference type="Pfam" id="PF05685">
    <property type="entry name" value="Uma2"/>
    <property type="match status" value="1"/>
</dbReference>
<dbReference type="Gene3D" id="3.90.1570.10">
    <property type="entry name" value="tt1808, chain A"/>
    <property type="match status" value="1"/>
</dbReference>
<protein>
    <submittedName>
        <fullName evidence="2">Uma2 family endonuclease</fullName>
    </submittedName>
</protein>
<keyword evidence="2" id="KW-0255">Endonuclease</keyword>
<dbReference type="Proteomes" id="UP001058271">
    <property type="component" value="Chromosome"/>
</dbReference>
<keyword evidence="2" id="KW-0378">Hydrolase</keyword>
<accession>A0ABY5ZB89</accession>